<organism evidence="1 2">
    <name type="scientific">Lactobacillus equicursoris</name>
    <dbReference type="NCBI Taxonomy" id="420645"/>
    <lineage>
        <taxon>Bacteria</taxon>
        <taxon>Bacillati</taxon>
        <taxon>Bacillota</taxon>
        <taxon>Bacilli</taxon>
        <taxon>Lactobacillales</taxon>
        <taxon>Lactobacillaceae</taxon>
        <taxon>Lactobacillus</taxon>
    </lineage>
</organism>
<dbReference type="Proteomes" id="UP000452141">
    <property type="component" value="Unassembled WGS sequence"/>
</dbReference>
<evidence type="ECO:0000313" key="2">
    <source>
        <dbReference type="Proteomes" id="UP000452141"/>
    </source>
</evidence>
<comment type="caution">
    <text evidence="1">The sequence shown here is derived from an EMBL/GenBank/DDBJ whole genome shotgun (WGS) entry which is preliminary data.</text>
</comment>
<dbReference type="AlphaFoldDB" id="A0A844FR43"/>
<reference evidence="1 2" key="1">
    <citation type="submission" date="2019-08" db="EMBL/GenBank/DDBJ databases">
        <title>In-depth cultivation of the pig gut microbiome towards novel bacterial diversity and tailored functional studies.</title>
        <authorList>
            <person name="Wylensek D."/>
            <person name="Hitch T.C.A."/>
            <person name="Clavel T."/>
        </authorList>
    </citation>
    <scope>NUCLEOTIDE SEQUENCE [LARGE SCALE GENOMIC DNA]</scope>
    <source>
        <strain evidence="1 2">WCA-470BD-2E</strain>
    </source>
</reference>
<gene>
    <name evidence="1" type="ORF">FYJ61_09585</name>
</gene>
<dbReference type="EMBL" id="VUMW01000053">
    <property type="protein sequence ID" value="MST80665.1"/>
    <property type="molecule type" value="Genomic_DNA"/>
</dbReference>
<sequence>MNDDLSMIYDILNEIALYLKDDTDNPVSMSLVLHNYGIHDGVAKGKVILAAAKVLNSAENTADLTLMDFQRAFNAEVSNKFSIEPGEGQDVLYILKWLSLHQMPDLYPIVMNLAD</sequence>
<evidence type="ECO:0000313" key="1">
    <source>
        <dbReference type="EMBL" id="MST80665.1"/>
    </source>
</evidence>
<name>A0A844FR43_9LACO</name>
<protein>
    <submittedName>
        <fullName evidence="1">Uncharacterized protein</fullName>
    </submittedName>
</protein>
<dbReference type="RefSeq" id="WP_154487596.1">
    <property type="nucleotide sequence ID" value="NZ_VUMW01000053.1"/>
</dbReference>
<proteinExistence type="predicted"/>
<accession>A0A844FR43</accession>